<sequence length="311" mass="33139">MNDPRPFSRGRALVTGAYGFVGRHVARRLAADGYHVTGLGHGNWVGEDPVSWGIASWHSADVDGETLAEHGGTPDLIAHCAGSGSVAYSLERPREDFRRTVDATLAVLDFVRMHRPDARVVLPSSAAVYGLAETLPIAVDAPLRPLSPYGVHKKMAEDLARSYATHFGVRVAIVRLFSVYGPGLRKQLLWDACRKIAAGPAGFGGDGEETRDWLHVEDAATLLAAAAQAASTECPVVNGGIGEAVTVRAVVDRLADRLGGGPVSFTGTIRPGDPRHFLADVDGSLALGWRPMRALDDGLDAYAAWYREQAA</sequence>
<feature type="domain" description="NAD-dependent epimerase/dehydratase" evidence="3">
    <location>
        <begin position="12"/>
        <end position="230"/>
    </location>
</feature>
<comment type="pathway">
    <text evidence="1">Bacterial outer membrane biogenesis; LPS O-antigen biosynthesis.</text>
</comment>
<dbReference type="EMBL" id="JACIJR010000003">
    <property type="protein sequence ID" value="MBB5729243.1"/>
    <property type="molecule type" value="Genomic_DNA"/>
</dbReference>
<dbReference type="SUPFAM" id="SSF51735">
    <property type="entry name" value="NAD(P)-binding Rossmann-fold domains"/>
    <property type="match status" value="1"/>
</dbReference>
<keyword evidence="4" id="KW-0413">Isomerase</keyword>
<dbReference type="GO" id="GO:0003978">
    <property type="term" value="F:UDP-glucose 4-epimerase activity"/>
    <property type="evidence" value="ECO:0007669"/>
    <property type="project" value="UniProtKB-EC"/>
</dbReference>
<reference evidence="4 5" key="1">
    <citation type="submission" date="2020-08" db="EMBL/GenBank/DDBJ databases">
        <title>Genomic Encyclopedia of Type Strains, Phase IV (KMG-IV): sequencing the most valuable type-strain genomes for metagenomic binning, comparative biology and taxonomic classification.</title>
        <authorList>
            <person name="Goeker M."/>
        </authorList>
    </citation>
    <scope>NUCLEOTIDE SEQUENCE [LARGE SCALE GENOMIC DNA]</scope>
    <source>
        <strain evidence="4 5">DSM 103336</strain>
    </source>
</reference>
<name>A0A7W9F1E9_9SPHN</name>
<dbReference type="InterPro" id="IPR036291">
    <property type="entry name" value="NAD(P)-bd_dom_sf"/>
</dbReference>
<organism evidence="4 5">
    <name type="scientific">Sphingomonas prati</name>
    <dbReference type="NCBI Taxonomy" id="1843237"/>
    <lineage>
        <taxon>Bacteria</taxon>
        <taxon>Pseudomonadati</taxon>
        <taxon>Pseudomonadota</taxon>
        <taxon>Alphaproteobacteria</taxon>
        <taxon>Sphingomonadales</taxon>
        <taxon>Sphingomonadaceae</taxon>
        <taxon>Sphingomonas</taxon>
    </lineage>
</organism>
<protein>
    <submittedName>
        <fullName evidence="4">UDP-glucose 4-epimerase</fullName>
        <ecNumber evidence="4">5.1.3.2</ecNumber>
    </submittedName>
</protein>
<proteinExistence type="inferred from homology"/>
<dbReference type="Proteomes" id="UP000546701">
    <property type="component" value="Unassembled WGS sequence"/>
</dbReference>
<evidence type="ECO:0000313" key="5">
    <source>
        <dbReference type="Proteomes" id="UP000546701"/>
    </source>
</evidence>
<accession>A0A7W9F1E9</accession>
<dbReference type="InterPro" id="IPR001509">
    <property type="entry name" value="Epimerase_deHydtase"/>
</dbReference>
<dbReference type="Gene3D" id="3.40.50.720">
    <property type="entry name" value="NAD(P)-binding Rossmann-like Domain"/>
    <property type="match status" value="1"/>
</dbReference>
<evidence type="ECO:0000256" key="1">
    <source>
        <dbReference type="ARBA" id="ARBA00005125"/>
    </source>
</evidence>
<comment type="caution">
    <text evidence="4">The sequence shown here is derived from an EMBL/GenBank/DDBJ whole genome shotgun (WGS) entry which is preliminary data.</text>
</comment>
<evidence type="ECO:0000313" key="4">
    <source>
        <dbReference type="EMBL" id="MBB5729243.1"/>
    </source>
</evidence>
<keyword evidence="5" id="KW-1185">Reference proteome</keyword>
<comment type="similarity">
    <text evidence="2">Belongs to the NAD(P)-dependent epimerase/dehydratase family.</text>
</comment>
<dbReference type="OrthoDB" id="9801785at2"/>
<evidence type="ECO:0000259" key="3">
    <source>
        <dbReference type="Pfam" id="PF01370"/>
    </source>
</evidence>
<dbReference type="Pfam" id="PF01370">
    <property type="entry name" value="Epimerase"/>
    <property type="match status" value="1"/>
</dbReference>
<dbReference type="EC" id="5.1.3.2" evidence="4"/>
<gene>
    <name evidence="4" type="ORF">FHS99_001721</name>
</gene>
<dbReference type="AlphaFoldDB" id="A0A7W9F1E9"/>
<dbReference type="PANTHER" id="PTHR43000">
    <property type="entry name" value="DTDP-D-GLUCOSE 4,6-DEHYDRATASE-RELATED"/>
    <property type="match status" value="1"/>
</dbReference>
<evidence type="ECO:0000256" key="2">
    <source>
        <dbReference type="ARBA" id="ARBA00007637"/>
    </source>
</evidence>
<dbReference type="RefSeq" id="WP_157174826.1">
    <property type="nucleotide sequence ID" value="NZ_WRPJ01000001.1"/>
</dbReference>